<comment type="similarity">
    <text evidence="2 6">Belongs to the sodium:solute symporter (SSF) (TC 2.A.21) family.</text>
</comment>
<evidence type="ECO:0000256" key="4">
    <source>
        <dbReference type="ARBA" id="ARBA00022989"/>
    </source>
</evidence>
<dbReference type="AlphaFoldDB" id="A0A6A0H4M8"/>
<reference evidence="8" key="2">
    <citation type="journal article" date="2018" name="Environ. Sci. Technol.">
        <title>The Toxicogenome of Hyalella azteca: A Model for Sediment Ecotoxicology and Evolutionary Toxicology.</title>
        <authorList>
            <person name="Poynton H.C."/>
            <person name="Hasenbein S."/>
            <person name="Benoit J.B."/>
            <person name="Sepulveda M.S."/>
            <person name="Poelchau M.F."/>
            <person name="Hughes D.S.T."/>
            <person name="Murali S.C."/>
            <person name="Chen S."/>
            <person name="Glastad K.M."/>
            <person name="Goodisman M.A.D."/>
            <person name="Werren J.H."/>
            <person name="Vineis J.H."/>
            <person name="Bowen J.L."/>
            <person name="Friedrich M."/>
            <person name="Jones J."/>
            <person name="Robertson H.M."/>
            <person name="Feyereisen R."/>
            <person name="Mechler-Hickson A."/>
            <person name="Mathers N."/>
            <person name="Lee C.E."/>
            <person name="Colbourne J.K."/>
            <person name="Biales A."/>
            <person name="Johnston J.S."/>
            <person name="Wellborn G.A."/>
            <person name="Rosendale A.J."/>
            <person name="Cridge A.G."/>
            <person name="Munoz-Torres M.C."/>
            <person name="Bain P.A."/>
            <person name="Manny A.R."/>
            <person name="Major K.M."/>
            <person name="Lambert F.N."/>
            <person name="Vulpe C.D."/>
            <person name="Tuck P."/>
            <person name="Blalock B.J."/>
            <person name="Lin Y.Y."/>
            <person name="Smith M.E."/>
            <person name="Ochoa-Acuna H."/>
            <person name="Chen M.M."/>
            <person name="Childers C.P."/>
            <person name="Qu J."/>
            <person name="Dugan S."/>
            <person name="Lee S.L."/>
            <person name="Chao H."/>
            <person name="Dinh H."/>
            <person name="Han Y."/>
            <person name="Doddapaneni H."/>
            <person name="Worley K.C."/>
            <person name="Muzny D.M."/>
            <person name="Gibbs R.A."/>
            <person name="Richards S."/>
        </authorList>
    </citation>
    <scope>NUCLEOTIDE SEQUENCE</scope>
    <source>
        <strain evidence="8">HAZT.00-mixed</strain>
        <tissue evidence="8">Whole organism</tissue>
    </source>
</reference>
<dbReference type="PROSITE" id="PS50283">
    <property type="entry name" value="NA_SOLUT_SYMP_3"/>
    <property type="match status" value="1"/>
</dbReference>
<dbReference type="EMBL" id="JQDR03006845">
    <property type="protein sequence ID" value="KAA0199579.1"/>
    <property type="molecule type" value="Genomic_DNA"/>
</dbReference>
<dbReference type="GO" id="GO:0005886">
    <property type="term" value="C:plasma membrane"/>
    <property type="evidence" value="ECO:0007669"/>
    <property type="project" value="TreeGrafter"/>
</dbReference>
<evidence type="ECO:0000256" key="6">
    <source>
        <dbReference type="RuleBase" id="RU362091"/>
    </source>
</evidence>
<keyword evidence="3 7" id="KW-0812">Transmembrane</keyword>
<dbReference type="Proteomes" id="UP000711488">
    <property type="component" value="Unassembled WGS sequence"/>
</dbReference>
<comment type="subcellular location">
    <subcellularLocation>
        <location evidence="1">Membrane</location>
        <topology evidence="1">Multi-pass membrane protein</topology>
    </subcellularLocation>
</comment>
<evidence type="ECO:0000256" key="3">
    <source>
        <dbReference type="ARBA" id="ARBA00022692"/>
    </source>
</evidence>
<keyword evidence="5 7" id="KW-0472">Membrane</keyword>
<evidence type="ECO:0000256" key="7">
    <source>
        <dbReference type="SAM" id="Phobius"/>
    </source>
</evidence>
<protein>
    <submittedName>
        <fullName evidence="8">Uncharacterized protein</fullName>
    </submittedName>
</protein>
<dbReference type="InterPro" id="IPR001734">
    <property type="entry name" value="Na/solute_symporter"/>
</dbReference>
<evidence type="ECO:0000256" key="2">
    <source>
        <dbReference type="ARBA" id="ARBA00006434"/>
    </source>
</evidence>
<name>A0A6A0H4M8_HYAAZ</name>
<proteinExistence type="inferred from homology"/>
<accession>A0A6A0H4M8</accession>
<reference evidence="8" key="1">
    <citation type="submission" date="2014-08" db="EMBL/GenBank/DDBJ databases">
        <authorList>
            <person name="Murali S."/>
            <person name="Richards S."/>
            <person name="Bandaranaike D."/>
            <person name="Bellair M."/>
            <person name="Blankenburg K."/>
            <person name="Chao H."/>
            <person name="Dinh H."/>
            <person name="Doddapaneni H."/>
            <person name="Dugan-Rocha S."/>
            <person name="Elkadiri S."/>
            <person name="Gnanaolivu R."/>
            <person name="Hughes D."/>
            <person name="Lee S."/>
            <person name="Li M."/>
            <person name="Ming W."/>
            <person name="Munidasa M."/>
            <person name="Muniz J."/>
            <person name="Nguyen L."/>
            <person name="Osuji N."/>
            <person name="Pu L.-L."/>
            <person name="Puazo M."/>
            <person name="Skinner E."/>
            <person name="Qu C."/>
            <person name="Quiroz J."/>
            <person name="Raj R."/>
            <person name="Weissenberger G."/>
            <person name="Xin Y."/>
            <person name="Zou X."/>
            <person name="Han Y."/>
            <person name="Worley K."/>
            <person name="Muzny D."/>
            <person name="Gibbs R."/>
        </authorList>
    </citation>
    <scope>NUCLEOTIDE SEQUENCE</scope>
    <source>
        <strain evidence="8">HAZT.00-mixed</strain>
        <tissue evidence="8">Whole organism</tissue>
    </source>
</reference>
<evidence type="ECO:0000256" key="5">
    <source>
        <dbReference type="ARBA" id="ARBA00023136"/>
    </source>
</evidence>
<keyword evidence="4 7" id="KW-1133">Transmembrane helix</keyword>
<dbReference type="PANTHER" id="PTHR11819">
    <property type="entry name" value="SOLUTE CARRIER FAMILY 5"/>
    <property type="match status" value="1"/>
</dbReference>
<evidence type="ECO:0000313" key="8">
    <source>
        <dbReference type="EMBL" id="KAA0199579.1"/>
    </source>
</evidence>
<dbReference type="Gene3D" id="1.20.1730.10">
    <property type="entry name" value="Sodium/glucose cotransporter"/>
    <property type="match status" value="1"/>
</dbReference>
<evidence type="ECO:0000256" key="1">
    <source>
        <dbReference type="ARBA" id="ARBA00004141"/>
    </source>
</evidence>
<dbReference type="GO" id="GO:0005412">
    <property type="term" value="F:D-glucose:sodium symporter activity"/>
    <property type="evidence" value="ECO:0007669"/>
    <property type="project" value="TreeGrafter"/>
</dbReference>
<dbReference type="PANTHER" id="PTHR11819:SF150">
    <property type="entry name" value="SODIUM_MYO-INOSITOL COTRANSPORTER"/>
    <property type="match status" value="1"/>
</dbReference>
<reference evidence="8" key="3">
    <citation type="submission" date="2019-06" db="EMBL/GenBank/DDBJ databases">
        <authorList>
            <person name="Poynton C."/>
            <person name="Hasenbein S."/>
            <person name="Benoit J.B."/>
            <person name="Sepulveda M.S."/>
            <person name="Poelchau M.F."/>
            <person name="Murali S.C."/>
            <person name="Chen S."/>
            <person name="Glastad K.M."/>
            <person name="Werren J.H."/>
            <person name="Vineis J.H."/>
            <person name="Bowen J.L."/>
            <person name="Friedrich M."/>
            <person name="Jones J."/>
            <person name="Robertson H.M."/>
            <person name="Feyereisen R."/>
            <person name="Mechler-Hickson A."/>
            <person name="Mathers N."/>
            <person name="Lee C.E."/>
            <person name="Colbourne J.K."/>
            <person name="Biales A."/>
            <person name="Johnston J.S."/>
            <person name="Wellborn G.A."/>
            <person name="Rosendale A.J."/>
            <person name="Cridge A.G."/>
            <person name="Munoz-Torres M.C."/>
            <person name="Bain P.A."/>
            <person name="Manny A.R."/>
            <person name="Major K.M."/>
            <person name="Lambert F.N."/>
            <person name="Vulpe C.D."/>
            <person name="Tuck P."/>
            <person name="Blalock B.J."/>
            <person name="Lin Y.-Y."/>
            <person name="Smith M.E."/>
            <person name="Ochoa-Acuna H."/>
            <person name="Chen M.-J.M."/>
            <person name="Childers C.P."/>
            <person name="Qu J."/>
            <person name="Dugan S."/>
            <person name="Lee S.L."/>
            <person name="Chao H."/>
            <person name="Dinh H."/>
            <person name="Han Y."/>
            <person name="Doddapaneni H."/>
            <person name="Worley K.C."/>
            <person name="Muzny D.M."/>
            <person name="Gibbs R.A."/>
            <person name="Richards S."/>
        </authorList>
    </citation>
    <scope>NUCLEOTIDE SEQUENCE</scope>
    <source>
        <strain evidence="8">HAZT.00-mixed</strain>
        <tissue evidence="8">Whole organism</tissue>
    </source>
</reference>
<comment type="caution">
    <text evidence="8">The sequence shown here is derived from an EMBL/GenBank/DDBJ whole genome shotgun (WGS) entry which is preliminary data.</text>
</comment>
<sequence length="67" mass="7841">MKQALLLLQLLGWVFLPVFIASKVTTLPEYMSKRFGGRRIRSWLTVLSMLLYIFTKISRMRAMFSLA</sequence>
<gene>
    <name evidence="8" type="ORF">HAZT_HAZT008329</name>
</gene>
<organism evidence="8">
    <name type="scientific">Hyalella azteca</name>
    <name type="common">Amphipod</name>
    <dbReference type="NCBI Taxonomy" id="294128"/>
    <lineage>
        <taxon>Eukaryota</taxon>
        <taxon>Metazoa</taxon>
        <taxon>Ecdysozoa</taxon>
        <taxon>Arthropoda</taxon>
        <taxon>Crustacea</taxon>
        <taxon>Multicrustacea</taxon>
        <taxon>Malacostraca</taxon>
        <taxon>Eumalacostraca</taxon>
        <taxon>Peracarida</taxon>
        <taxon>Amphipoda</taxon>
        <taxon>Senticaudata</taxon>
        <taxon>Talitrida</taxon>
        <taxon>Talitroidea</taxon>
        <taxon>Hyalellidae</taxon>
        <taxon>Hyalella</taxon>
    </lineage>
</organism>
<dbReference type="InterPro" id="IPR038377">
    <property type="entry name" value="Na/Glc_symporter_sf"/>
</dbReference>
<dbReference type="Pfam" id="PF00474">
    <property type="entry name" value="SSF"/>
    <property type="match status" value="1"/>
</dbReference>
<feature type="transmembrane region" description="Helical" evidence="7">
    <location>
        <begin position="40"/>
        <end position="57"/>
    </location>
</feature>